<accession>A0ABR1IZJ8</accession>
<evidence type="ECO:0000313" key="2">
    <source>
        <dbReference type="EMBL" id="KAK7442779.1"/>
    </source>
</evidence>
<name>A0ABR1IZJ8_9AGAR</name>
<feature type="region of interest" description="Disordered" evidence="1">
    <location>
        <begin position="1"/>
        <end position="82"/>
    </location>
</feature>
<reference evidence="2 3" key="1">
    <citation type="submission" date="2024-01" db="EMBL/GenBank/DDBJ databases">
        <title>A draft genome for the cacao thread blight pathogen Marasmiellus scandens.</title>
        <authorList>
            <person name="Baruah I.K."/>
            <person name="Leung J."/>
            <person name="Bukari Y."/>
            <person name="Amoako-Attah I."/>
            <person name="Meinhardt L.W."/>
            <person name="Bailey B.A."/>
            <person name="Cohen S.P."/>
        </authorList>
    </citation>
    <scope>NUCLEOTIDE SEQUENCE [LARGE SCALE GENOMIC DNA]</scope>
    <source>
        <strain evidence="2 3">GH-19</strain>
    </source>
</reference>
<sequence length="132" mass="14748">MVSLFRAPAKAKTRKQSSNSGAHATRMSPRSKRSRRRNSNSRKPEREAATVSEPGCDPHCTIFNRSQNPNFNESTLNSVNGNSTTVTYQYNYYISGNLHLSQDGSHSSGVAPTPEENGKKYKQSRHKKHSTH</sequence>
<feature type="compositionally biased region" description="Polar residues" evidence="1">
    <location>
        <begin position="63"/>
        <end position="82"/>
    </location>
</feature>
<evidence type="ECO:0000256" key="1">
    <source>
        <dbReference type="SAM" id="MobiDB-lite"/>
    </source>
</evidence>
<comment type="caution">
    <text evidence="2">The sequence shown here is derived from an EMBL/GenBank/DDBJ whole genome shotgun (WGS) entry which is preliminary data.</text>
</comment>
<evidence type="ECO:0000313" key="3">
    <source>
        <dbReference type="Proteomes" id="UP001498398"/>
    </source>
</evidence>
<gene>
    <name evidence="2" type="ORF">VKT23_016024</name>
</gene>
<feature type="compositionally biased region" description="Basic residues" evidence="1">
    <location>
        <begin position="120"/>
        <end position="132"/>
    </location>
</feature>
<dbReference type="EMBL" id="JBANRG010000057">
    <property type="protein sequence ID" value="KAK7442779.1"/>
    <property type="molecule type" value="Genomic_DNA"/>
</dbReference>
<feature type="compositionally biased region" description="Basic residues" evidence="1">
    <location>
        <begin position="29"/>
        <end position="40"/>
    </location>
</feature>
<feature type="region of interest" description="Disordered" evidence="1">
    <location>
        <begin position="98"/>
        <end position="132"/>
    </location>
</feature>
<dbReference type="Proteomes" id="UP001498398">
    <property type="component" value="Unassembled WGS sequence"/>
</dbReference>
<protein>
    <submittedName>
        <fullName evidence="2">Uncharacterized protein</fullName>
    </submittedName>
</protein>
<organism evidence="2 3">
    <name type="scientific">Marasmiellus scandens</name>
    <dbReference type="NCBI Taxonomy" id="2682957"/>
    <lineage>
        <taxon>Eukaryota</taxon>
        <taxon>Fungi</taxon>
        <taxon>Dikarya</taxon>
        <taxon>Basidiomycota</taxon>
        <taxon>Agaricomycotina</taxon>
        <taxon>Agaricomycetes</taxon>
        <taxon>Agaricomycetidae</taxon>
        <taxon>Agaricales</taxon>
        <taxon>Marasmiineae</taxon>
        <taxon>Omphalotaceae</taxon>
        <taxon>Marasmiellus</taxon>
    </lineage>
</organism>
<proteinExistence type="predicted"/>
<keyword evidence="3" id="KW-1185">Reference proteome</keyword>
<feature type="compositionally biased region" description="Polar residues" evidence="1">
    <location>
        <begin position="98"/>
        <end position="110"/>
    </location>
</feature>